<comment type="caution">
    <text evidence="6">The sequence shown here is derived from an EMBL/GenBank/DDBJ whole genome shotgun (WGS) entry which is preliminary data.</text>
</comment>
<dbReference type="InterPro" id="IPR032808">
    <property type="entry name" value="DoxX"/>
</dbReference>
<organism evidence="6 7">
    <name type="scientific">Mucilaginibacter litoreus</name>
    <dbReference type="NCBI Taxonomy" id="1048221"/>
    <lineage>
        <taxon>Bacteria</taxon>
        <taxon>Pseudomonadati</taxon>
        <taxon>Bacteroidota</taxon>
        <taxon>Sphingobacteriia</taxon>
        <taxon>Sphingobacteriales</taxon>
        <taxon>Sphingobacteriaceae</taxon>
        <taxon>Mucilaginibacter</taxon>
    </lineage>
</organism>
<dbReference type="RefSeq" id="WP_377113066.1">
    <property type="nucleotide sequence ID" value="NZ_JBHTHZ010000003.1"/>
</dbReference>
<dbReference type="PANTHER" id="PTHR36974">
    <property type="entry name" value="MEMBRANE PROTEIN-RELATED"/>
    <property type="match status" value="1"/>
</dbReference>
<dbReference type="EMBL" id="JBHTHZ010000003">
    <property type="protein sequence ID" value="MFD0793379.1"/>
    <property type="molecule type" value="Genomic_DNA"/>
</dbReference>
<evidence type="ECO:0000256" key="5">
    <source>
        <dbReference type="SAM" id="Phobius"/>
    </source>
</evidence>
<dbReference type="Pfam" id="PF07681">
    <property type="entry name" value="DoxX"/>
    <property type="match status" value="1"/>
</dbReference>
<evidence type="ECO:0000313" key="7">
    <source>
        <dbReference type="Proteomes" id="UP001597010"/>
    </source>
</evidence>
<keyword evidence="7" id="KW-1185">Reference proteome</keyword>
<feature type="transmembrane region" description="Helical" evidence="5">
    <location>
        <begin position="7"/>
        <end position="25"/>
    </location>
</feature>
<gene>
    <name evidence="6" type="ORF">ACFQZX_07095</name>
</gene>
<dbReference type="PANTHER" id="PTHR36974:SF1">
    <property type="entry name" value="DOXX FAMILY MEMBRANE PROTEIN"/>
    <property type="match status" value="1"/>
</dbReference>
<reference evidence="7" key="1">
    <citation type="journal article" date="2019" name="Int. J. Syst. Evol. Microbiol.">
        <title>The Global Catalogue of Microorganisms (GCM) 10K type strain sequencing project: providing services to taxonomists for standard genome sequencing and annotation.</title>
        <authorList>
            <consortium name="The Broad Institute Genomics Platform"/>
            <consortium name="The Broad Institute Genome Sequencing Center for Infectious Disease"/>
            <person name="Wu L."/>
            <person name="Ma J."/>
        </authorList>
    </citation>
    <scope>NUCLEOTIDE SEQUENCE [LARGE SCALE GENOMIC DNA]</scope>
    <source>
        <strain evidence="7">CCUG 61484</strain>
    </source>
</reference>
<keyword evidence="2 5" id="KW-0812">Transmembrane</keyword>
<comment type="subcellular location">
    <subcellularLocation>
        <location evidence="1">Membrane</location>
        <topology evidence="1">Multi-pass membrane protein</topology>
    </subcellularLocation>
</comment>
<dbReference type="Proteomes" id="UP001597010">
    <property type="component" value="Unassembled WGS sequence"/>
</dbReference>
<proteinExistence type="predicted"/>
<keyword evidence="3 5" id="KW-1133">Transmembrane helix</keyword>
<sequence>MQILKKISLVILVIGYLIAGANHFIHPQGYVNIIPAYLPAPHLLNYLAGSFEILFSILLIRPKTRKVASWGIILMLLAFLPVHIDMLVHAPLKIGSIMVTPVIAWMRLMLQPVLILWAWWHSKS</sequence>
<protein>
    <submittedName>
        <fullName evidence="6">DoxX family membrane protein</fullName>
    </submittedName>
</protein>
<accession>A0ABW3AST0</accession>
<evidence type="ECO:0000256" key="2">
    <source>
        <dbReference type="ARBA" id="ARBA00022692"/>
    </source>
</evidence>
<feature type="transmembrane region" description="Helical" evidence="5">
    <location>
        <begin position="37"/>
        <end position="60"/>
    </location>
</feature>
<evidence type="ECO:0000256" key="4">
    <source>
        <dbReference type="ARBA" id="ARBA00023136"/>
    </source>
</evidence>
<evidence type="ECO:0000256" key="1">
    <source>
        <dbReference type="ARBA" id="ARBA00004141"/>
    </source>
</evidence>
<evidence type="ECO:0000256" key="3">
    <source>
        <dbReference type="ARBA" id="ARBA00022989"/>
    </source>
</evidence>
<evidence type="ECO:0000313" key="6">
    <source>
        <dbReference type="EMBL" id="MFD0793379.1"/>
    </source>
</evidence>
<feature type="transmembrane region" description="Helical" evidence="5">
    <location>
        <begin position="96"/>
        <end position="120"/>
    </location>
</feature>
<feature type="transmembrane region" description="Helical" evidence="5">
    <location>
        <begin position="67"/>
        <end position="84"/>
    </location>
</feature>
<name>A0ABW3AST0_9SPHI</name>
<keyword evidence="4 5" id="KW-0472">Membrane</keyword>